<proteinExistence type="predicted"/>
<dbReference type="Gene3D" id="3.40.640.10">
    <property type="entry name" value="Type I PLP-dependent aspartate aminotransferase-like (Major domain)"/>
    <property type="match status" value="1"/>
</dbReference>
<keyword evidence="2" id="KW-0032">Aminotransferase</keyword>
<accession>A0ABR4P8I3</accession>
<organism evidence="2 3">
    <name type="scientific">Phlyctema vagabunda</name>
    <dbReference type="NCBI Taxonomy" id="108571"/>
    <lineage>
        <taxon>Eukaryota</taxon>
        <taxon>Fungi</taxon>
        <taxon>Dikarya</taxon>
        <taxon>Ascomycota</taxon>
        <taxon>Pezizomycotina</taxon>
        <taxon>Leotiomycetes</taxon>
        <taxon>Helotiales</taxon>
        <taxon>Dermateaceae</taxon>
        <taxon>Phlyctema</taxon>
    </lineage>
</organism>
<dbReference type="InterPro" id="IPR015424">
    <property type="entry name" value="PyrdxlP-dep_Trfase"/>
</dbReference>
<dbReference type="Pfam" id="PF00155">
    <property type="entry name" value="Aminotran_1_2"/>
    <property type="match status" value="1"/>
</dbReference>
<name>A0ABR4P8I3_9HELO</name>
<dbReference type="GO" id="GO:0008483">
    <property type="term" value="F:transaminase activity"/>
    <property type="evidence" value="ECO:0007669"/>
    <property type="project" value="UniProtKB-KW"/>
</dbReference>
<dbReference type="SUPFAM" id="SSF53383">
    <property type="entry name" value="PLP-dependent transferases"/>
    <property type="match status" value="1"/>
</dbReference>
<dbReference type="CDD" id="cd00609">
    <property type="entry name" value="AAT_like"/>
    <property type="match status" value="1"/>
</dbReference>
<feature type="domain" description="Aminotransferase class I/classII large" evidence="1">
    <location>
        <begin position="35"/>
        <end position="314"/>
    </location>
</feature>
<dbReference type="EMBL" id="JBFCZG010000007">
    <property type="protein sequence ID" value="KAL3419623.1"/>
    <property type="molecule type" value="Genomic_DNA"/>
</dbReference>
<gene>
    <name evidence="2" type="ORF">PVAG01_08121</name>
</gene>
<evidence type="ECO:0000313" key="3">
    <source>
        <dbReference type="Proteomes" id="UP001629113"/>
    </source>
</evidence>
<keyword evidence="2" id="KW-0808">Transferase</keyword>
<dbReference type="InterPro" id="IPR015421">
    <property type="entry name" value="PyrdxlP-dep_Trfase_major"/>
</dbReference>
<dbReference type="PANTHER" id="PTHR42858">
    <property type="entry name" value="AMINOTRANSFERASE"/>
    <property type="match status" value="1"/>
</dbReference>
<reference evidence="2 3" key="1">
    <citation type="submission" date="2024-06" db="EMBL/GenBank/DDBJ databases">
        <title>Complete genome of Phlyctema vagabunda strain 19-DSS-EL-015.</title>
        <authorList>
            <person name="Fiorenzani C."/>
        </authorList>
    </citation>
    <scope>NUCLEOTIDE SEQUENCE [LARGE SCALE GENOMIC DNA]</scope>
    <source>
        <strain evidence="2 3">19-DSS-EL-015</strain>
    </source>
</reference>
<dbReference type="InterPro" id="IPR015422">
    <property type="entry name" value="PyrdxlP-dep_Trfase_small"/>
</dbReference>
<evidence type="ECO:0000259" key="1">
    <source>
        <dbReference type="Pfam" id="PF00155"/>
    </source>
</evidence>
<protein>
    <submittedName>
        <fullName evidence="2">Aminotransferase</fullName>
    </submittedName>
</protein>
<dbReference type="Gene3D" id="3.90.1150.10">
    <property type="entry name" value="Aspartate Aminotransferase, domain 1"/>
    <property type="match status" value="1"/>
</dbReference>
<dbReference type="Proteomes" id="UP001629113">
    <property type="component" value="Unassembled WGS sequence"/>
</dbReference>
<evidence type="ECO:0000313" key="2">
    <source>
        <dbReference type="EMBL" id="KAL3419623.1"/>
    </source>
</evidence>
<comment type="caution">
    <text evidence="2">The sequence shown here is derived from an EMBL/GenBank/DDBJ whole genome shotgun (WGS) entry which is preliminary data.</text>
</comment>
<sequence length="471" mass="52405">MSLTLINLQLGWPSKDLLPAAALSDAAVTCLADPEIATPALLYGPGLGNNALRLAIAEWLTSAYKPIPGIISPDRICVSGGASQNVVNILQVYTDPSYTRGVWMIEPTYHLASKIFEDAGFQGKLRGVPEDDEGCDIDFFRTRITEVEKERKSKSDKDVPSFKTGPLWPKIYKHVIYCVPTFSNPSAKTMSLRRRKQLVLLAREFDALLITDDCYDFLRWPQDDNTSPDELGPIPPRLVDIDRELPGGSKWGNTISNGTFSKLIGPGIRVGWAEASETFAQGLVSLGATRSGGNPSQFTSTFVAHLLQTGFLQKHIKDVLSPTYRNRYRSLMGAISKYLEPLNAQVTIGTNYSTTLNRNLTNPQFVNEKQESQNTVEPPVAGGFFTYITLPSDLPDTKILAARAFEEYNLRVAYGEIFEVRGDEQSGKRPGREFDHSLRLCWAWEKDEVLQAGIQRLAALIKTIRREQSKK</sequence>
<keyword evidence="3" id="KW-1185">Reference proteome</keyword>
<dbReference type="InterPro" id="IPR004839">
    <property type="entry name" value="Aminotransferase_I/II_large"/>
</dbReference>
<dbReference type="PANTHER" id="PTHR42858:SF1">
    <property type="entry name" value="LD15494P"/>
    <property type="match status" value="1"/>
</dbReference>